<gene>
    <name evidence="9" type="ORF">PACTADRAFT_50218</name>
</gene>
<dbReference type="Proteomes" id="UP000094236">
    <property type="component" value="Unassembled WGS sequence"/>
</dbReference>
<dbReference type="GO" id="GO:0071011">
    <property type="term" value="C:precatalytic spliceosome"/>
    <property type="evidence" value="ECO:0007669"/>
    <property type="project" value="TreeGrafter"/>
</dbReference>
<dbReference type="InterPro" id="IPR015943">
    <property type="entry name" value="WD40/YVTN_repeat-like_dom_sf"/>
</dbReference>
<keyword evidence="3 8" id="KW-0677">Repeat</keyword>
<feature type="repeat" description="WD" evidence="7">
    <location>
        <begin position="237"/>
        <end position="278"/>
    </location>
</feature>
<sequence length="473" mass="53450">MSSGNIAETVESLSKRRKILFGDDFFSENDDLESNEVYIKTRLKNDEAYKKLPKYLIEEQERENGDKGYAGSLLSKFNKEVEVANKKFDKDIIENGDELTVKIIQEIKEEESQDIISRKIGNKEEDLKELVLVPNSKEEHTATTVNTRSIGNTGLPFDDSTTRSNSGSLLFQETQKASNFVKPEWHAPWRLMRVMVGHTGWVRSLAMDPENKWFASGSADRTIKIWDLASSKLKLTLTGHIMAIRGIVVSPRHPYMFSCSEDKTVKCWDLEKNKIIRDYHGHLSSVYTIDIHPSLDIIATGGRDSTVRVWDIRTKLAIHTLTGHDLSVTNVKCQASEPQIVSSSMDSTVRTYDLVAGKTRQVLTHHKKSVRGLVLNEYENTFASASSDNIKQWKFPDCNFLQNFKPKHNAIINTLSLNPSGVMFSGADNGSMCFWDWKTGHKFQELATTKIPGSLESENGIFTSTFDKSGLRL</sequence>
<keyword evidence="10" id="KW-1185">Reference proteome</keyword>
<evidence type="ECO:0000256" key="6">
    <source>
        <dbReference type="ARBA" id="ARBA00026147"/>
    </source>
</evidence>
<dbReference type="FunFam" id="2.130.10.10:FF:000012">
    <property type="entry name" value="Putative pleiotropic regulator 1"/>
    <property type="match status" value="1"/>
</dbReference>
<accession>A0A1E4TUP4</accession>
<organism evidence="9 10">
    <name type="scientific">Pachysolen tannophilus NRRL Y-2460</name>
    <dbReference type="NCBI Taxonomy" id="669874"/>
    <lineage>
        <taxon>Eukaryota</taxon>
        <taxon>Fungi</taxon>
        <taxon>Dikarya</taxon>
        <taxon>Ascomycota</taxon>
        <taxon>Saccharomycotina</taxon>
        <taxon>Pichiomycetes</taxon>
        <taxon>Pachysolenaceae</taxon>
        <taxon>Pachysolen</taxon>
    </lineage>
</organism>
<dbReference type="InterPro" id="IPR020472">
    <property type="entry name" value="WD40_PAC1"/>
</dbReference>
<dbReference type="InterPro" id="IPR001680">
    <property type="entry name" value="WD40_rpt"/>
</dbReference>
<dbReference type="EMBL" id="KV454014">
    <property type="protein sequence ID" value="ODV95503.1"/>
    <property type="molecule type" value="Genomic_DNA"/>
</dbReference>
<keyword evidence="8" id="KW-0507">mRNA processing</keyword>
<dbReference type="OrthoDB" id="10256122at2759"/>
<evidence type="ECO:0000256" key="3">
    <source>
        <dbReference type="ARBA" id="ARBA00022737"/>
    </source>
</evidence>
<evidence type="ECO:0000313" key="10">
    <source>
        <dbReference type="Proteomes" id="UP000094236"/>
    </source>
</evidence>
<dbReference type="PANTHER" id="PTHR19923">
    <property type="entry name" value="WD40 REPEAT PROTEINPRL1/PRL2-RELATED"/>
    <property type="match status" value="1"/>
</dbReference>
<evidence type="ECO:0000256" key="5">
    <source>
        <dbReference type="ARBA" id="ARBA00025726"/>
    </source>
</evidence>
<dbReference type="InterPro" id="IPR019775">
    <property type="entry name" value="WD40_repeat_CS"/>
</dbReference>
<keyword evidence="2 8" id="KW-0747">Spliceosome</keyword>
<comment type="function">
    <text evidence="8">Involved in pre-mRNA splicing and required for cell cycle progression at G2/M.</text>
</comment>
<evidence type="ECO:0000256" key="7">
    <source>
        <dbReference type="PROSITE-ProRule" id="PRU00221"/>
    </source>
</evidence>
<evidence type="ECO:0000313" key="9">
    <source>
        <dbReference type="EMBL" id="ODV95503.1"/>
    </source>
</evidence>
<protein>
    <recommendedName>
        <fullName evidence="6 8">Pre-mRNA-splicing factor PRP46</fullName>
    </recommendedName>
    <alternativeName>
        <fullName evidence="8">Pre-mRNA-processing protein 46</fullName>
    </alternativeName>
</protein>
<dbReference type="CDD" id="cd00200">
    <property type="entry name" value="WD40"/>
    <property type="match status" value="1"/>
</dbReference>
<comment type="similarity">
    <text evidence="5 8">Belongs to the WD repeat PRL1/PRL2 family.</text>
</comment>
<reference evidence="10" key="1">
    <citation type="submission" date="2016-05" db="EMBL/GenBank/DDBJ databases">
        <title>Comparative genomics of biotechnologically important yeasts.</title>
        <authorList>
            <consortium name="DOE Joint Genome Institute"/>
            <person name="Riley R."/>
            <person name="Haridas S."/>
            <person name="Wolfe K.H."/>
            <person name="Lopes M.R."/>
            <person name="Hittinger C.T."/>
            <person name="Goker M."/>
            <person name="Salamov A."/>
            <person name="Wisecaver J."/>
            <person name="Long T.M."/>
            <person name="Aerts A.L."/>
            <person name="Barry K."/>
            <person name="Choi C."/>
            <person name="Clum A."/>
            <person name="Coughlan A.Y."/>
            <person name="Deshpande S."/>
            <person name="Douglass A.P."/>
            <person name="Hanson S.J."/>
            <person name="Klenk H.-P."/>
            <person name="Labutti K."/>
            <person name="Lapidus A."/>
            <person name="Lindquist E."/>
            <person name="Lipzen A."/>
            <person name="Meier-Kolthoff J.P."/>
            <person name="Ohm R.A."/>
            <person name="Otillar R.P."/>
            <person name="Pangilinan J."/>
            <person name="Peng Y."/>
            <person name="Rokas A."/>
            <person name="Rosa C.A."/>
            <person name="Scheuner C."/>
            <person name="Sibirny A.A."/>
            <person name="Slot J.C."/>
            <person name="Stielow J.B."/>
            <person name="Sun H."/>
            <person name="Kurtzman C.P."/>
            <person name="Blackwell M."/>
            <person name="Grigoriev I.V."/>
            <person name="Jeffries T.W."/>
        </authorList>
    </citation>
    <scope>NUCLEOTIDE SEQUENCE [LARGE SCALE GENOMIC DNA]</scope>
    <source>
        <strain evidence="10">NRRL Y-2460</strain>
    </source>
</reference>
<dbReference type="STRING" id="669874.A0A1E4TUP4"/>
<dbReference type="AlphaFoldDB" id="A0A1E4TUP4"/>
<feature type="repeat" description="WD" evidence="7">
    <location>
        <begin position="195"/>
        <end position="236"/>
    </location>
</feature>
<dbReference type="Pfam" id="PF00400">
    <property type="entry name" value="WD40"/>
    <property type="match status" value="6"/>
</dbReference>
<dbReference type="GO" id="GO:0071013">
    <property type="term" value="C:catalytic step 2 spliceosome"/>
    <property type="evidence" value="ECO:0007669"/>
    <property type="project" value="TreeGrafter"/>
</dbReference>
<keyword evidence="1 7" id="KW-0853">WD repeat</keyword>
<dbReference type="GO" id="GO:0000974">
    <property type="term" value="C:Prp19 complex"/>
    <property type="evidence" value="ECO:0007669"/>
    <property type="project" value="EnsemblFungi"/>
</dbReference>
<keyword evidence="4 8" id="KW-0508">mRNA splicing</keyword>
<feature type="non-terminal residue" evidence="9">
    <location>
        <position position="473"/>
    </location>
</feature>
<dbReference type="GO" id="GO:0000398">
    <property type="term" value="P:mRNA splicing, via spliceosome"/>
    <property type="evidence" value="ECO:0007669"/>
    <property type="project" value="UniProtKB-UniRule"/>
</dbReference>
<dbReference type="Gene3D" id="2.130.10.10">
    <property type="entry name" value="YVTN repeat-like/Quinoprotein amine dehydrogenase"/>
    <property type="match status" value="1"/>
</dbReference>
<dbReference type="InterPro" id="IPR045241">
    <property type="entry name" value="Prp46/PLRG1-like"/>
</dbReference>
<evidence type="ECO:0000256" key="4">
    <source>
        <dbReference type="ARBA" id="ARBA00023187"/>
    </source>
</evidence>
<feature type="repeat" description="WD" evidence="7">
    <location>
        <begin position="279"/>
        <end position="320"/>
    </location>
</feature>
<dbReference type="PROSITE" id="PS50082">
    <property type="entry name" value="WD_REPEATS_2"/>
    <property type="match status" value="4"/>
</dbReference>
<name>A0A1E4TUP4_PACTA</name>
<dbReference type="PROSITE" id="PS00678">
    <property type="entry name" value="WD_REPEATS_1"/>
    <property type="match status" value="1"/>
</dbReference>
<feature type="repeat" description="WD" evidence="7">
    <location>
        <begin position="321"/>
        <end position="362"/>
    </location>
</feature>
<evidence type="ECO:0000256" key="8">
    <source>
        <dbReference type="RuleBase" id="RU369036"/>
    </source>
</evidence>
<keyword evidence="8" id="KW-0539">Nucleus</keyword>
<dbReference type="PANTHER" id="PTHR19923:SF0">
    <property type="entry name" value="PLEIOTROPIC REGULATOR 1"/>
    <property type="match status" value="1"/>
</dbReference>
<dbReference type="SUPFAM" id="SSF50978">
    <property type="entry name" value="WD40 repeat-like"/>
    <property type="match status" value="1"/>
</dbReference>
<dbReference type="SMART" id="SM00320">
    <property type="entry name" value="WD40"/>
    <property type="match status" value="6"/>
</dbReference>
<evidence type="ECO:0000256" key="1">
    <source>
        <dbReference type="ARBA" id="ARBA00022574"/>
    </source>
</evidence>
<evidence type="ECO:0000256" key="2">
    <source>
        <dbReference type="ARBA" id="ARBA00022728"/>
    </source>
</evidence>
<comment type="subcellular location">
    <subcellularLocation>
        <location evidence="8">Nucleus</location>
    </subcellularLocation>
</comment>
<dbReference type="InterPro" id="IPR036322">
    <property type="entry name" value="WD40_repeat_dom_sf"/>
</dbReference>
<dbReference type="PROSITE" id="PS50294">
    <property type="entry name" value="WD_REPEATS_REGION"/>
    <property type="match status" value="3"/>
</dbReference>
<proteinExistence type="inferred from homology"/>
<dbReference type="PRINTS" id="PR00320">
    <property type="entry name" value="GPROTEINBRPT"/>
</dbReference>
<comment type="subunit">
    <text evidence="8">Associated with the spliceosome.</text>
</comment>